<keyword evidence="1" id="KW-1133">Transmembrane helix</keyword>
<keyword evidence="2" id="KW-0732">Signal</keyword>
<sequence>MELKMNNPMKVLFTAALFALPVAAFAHIGADEGAHHVTGFMQGFIHPLTGLDHLFAMTLVGVWSAMNTQKWWLAPLSFASLLLVGALIGMAGLVVPATEHIVAASLLVLGLMVAMQLKLSASTGAVLVGAFALFHGLAHGAELSHSFAALSGMVVATALLHIGGLALGYAMLAAKRSVWWPRVIGASSALLGVGLLSGFFA</sequence>
<feature type="signal peptide" evidence="2">
    <location>
        <begin position="1"/>
        <end position="26"/>
    </location>
</feature>
<reference evidence="3 4" key="1">
    <citation type="submission" date="2021-08" db="EMBL/GenBank/DDBJ databases">
        <title>Culture and genomic analysis of Symbiopectobacterium purcellii sp. nov. gen. nov., isolated from the leafhopper Empoasca decipiens.</title>
        <authorList>
            <person name="Nadal-Jimenez P."/>
            <person name="Siozios S."/>
            <person name="Halliday N."/>
            <person name="Camara M."/>
            <person name="Hurst G.D.D."/>
        </authorList>
    </citation>
    <scope>NUCLEOTIDE SEQUENCE [LARGE SCALE GENOMIC DNA]</scope>
    <source>
        <strain evidence="3 4">SyEd1</strain>
    </source>
</reference>
<keyword evidence="1" id="KW-0812">Transmembrane</keyword>
<dbReference type="Pfam" id="PF04955">
    <property type="entry name" value="HupE_UreJ"/>
    <property type="match status" value="1"/>
</dbReference>
<accession>A0ABX9ARJ1</accession>
<name>A0ABX9ARJ1_9ENTR</name>
<feature type="chain" id="PRO_5046641710" evidence="2">
    <location>
        <begin position="27"/>
        <end position="201"/>
    </location>
</feature>
<dbReference type="EMBL" id="CP081864">
    <property type="protein sequence ID" value="QZN97602.1"/>
    <property type="molecule type" value="Genomic_DNA"/>
</dbReference>
<feature type="transmembrane region" description="Helical" evidence="1">
    <location>
        <begin position="147"/>
        <end position="172"/>
    </location>
</feature>
<feature type="transmembrane region" description="Helical" evidence="1">
    <location>
        <begin position="73"/>
        <end position="95"/>
    </location>
</feature>
<proteinExistence type="predicted"/>
<dbReference type="Proteomes" id="UP000825886">
    <property type="component" value="Chromosome"/>
</dbReference>
<evidence type="ECO:0000313" key="3">
    <source>
        <dbReference type="EMBL" id="QZN97602.1"/>
    </source>
</evidence>
<dbReference type="InterPro" id="IPR007038">
    <property type="entry name" value="HupE_UreJ"/>
</dbReference>
<feature type="transmembrane region" description="Helical" evidence="1">
    <location>
        <begin position="179"/>
        <end position="200"/>
    </location>
</feature>
<gene>
    <name evidence="3" type="ORF">K6K13_09910</name>
</gene>
<evidence type="ECO:0000256" key="1">
    <source>
        <dbReference type="SAM" id="Phobius"/>
    </source>
</evidence>
<feature type="transmembrane region" description="Helical" evidence="1">
    <location>
        <begin position="124"/>
        <end position="141"/>
    </location>
</feature>
<dbReference type="PIRSF" id="PIRSF016919">
    <property type="entry name" value="HupE_UreJ"/>
    <property type="match status" value="1"/>
</dbReference>
<feature type="transmembrane region" description="Helical" evidence="1">
    <location>
        <begin position="101"/>
        <end position="117"/>
    </location>
</feature>
<protein>
    <submittedName>
        <fullName evidence="3">HupE/UreJ family protein</fullName>
    </submittedName>
</protein>
<evidence type="ECO:0000256" key="2">
    <source>
        <dbReference type="SAM" id="SignalP"/>
    </source>
</evidence>
<keyword evidence="1" id="KW-0472">Membrane</keyword>
<keyword evidence="4" id="KW-1185">Reference proteome</keyword>
<evidence type="ECO:0000313" key="4">
    <source>
        <dbReference type="Proteomes" id="UP000825886"/>
    </source>
</evidence>
<feature type="transmembrane region" description="Helical" evidence="1">
    <location>
        <begin position="50"/>
        <end position="66"/>
    </location>
</feature>
<organism evidence="3 4">
    <name type="scientific">Symbiopectobacterium purcellii</name>
    <dbReference type="NCBI Taxonomy" id="2871826"/>
    <lineage>
        <taxon>Bacteria</taxon>
        <taxon>Pseudomonadati</taxon>
        <taxon>Pseudomonadota</taxon>
        <taxon>Gammaproteobacteria</taxon>
        <taxon>Enterobacterales</taxon>
        <taxon>Enterobacteriaceae</taxon>
    </lineage>
</organism>